<dbReference type="InterPro" id="IPR009430">
    <property type="entry name" value="GvpL/GvpF"/>
</dbReference>
<evidence type="ECO:0000256" key="1">
    <source>
        <dbReference type="ARBA" id="ARBA00022987"/>
    </source>
</evidence>
<keyword evidence="1" id="KW-0304">Gas vesicle</keyword>
<comment type="caution">
    <text evidence="6">The sequence shown here is derived from an EMBL/GenBank/DDBJ whole genome shotgun (WGS) entry which is preliminary data.</text>
</comment>
<evidence type="ECO:0000256" key="4">
    <source>
        <dbReference type="SAM" id="MobiDB-lite"/>
    </source>
</evidence>
<dbReference type="PANTHER" id="PTHR36852">
    <property type="entry name" value="PROTEIN GVPL 2"/>
    <property type="match status" value="1"/>
</dbReference>
<keyword evidence="7" id="KW-1185">Reference proteome</keyword>
<dbReference type="EMBL" id="JADKYB010000014">
    <property type="protein sequence ID" value="MBM9507878.1"/>
    <property type="molecule type" value="Genomic_DNA"/>
</dbReference>
<comment type="similarity">
    <text evidence="3">Belongs to the gas vesicle GvpF/GvpL family.</text>
</comment>
<dbReference type="Proteomes" id="UP000749040">
    <property type="component" value="Unassembled WGS sequence"/>
</dbReference>
<comment type="subcellular location">
    <subcellularLocation>
        <location evidence="2">Gas vesicle</location>
    </subcellularLocation>
</comment>
<evidence type="ECO:0000256" key="2">
    <source>
        <dbReference type="ARBA" id="ARBA00035108"/>
    </source>
</evidence>
<protein>
    <submittedName>
        <fullName evidence="6">GvpL/GvpF family gas vesicle protein</fullName>
    </submittedName>
</protein>
<dbReference type="PANTHER" id="PTHR36852:SF1">
    <property type="entry name" value="PROTEIN GVPL 2"/>
    <property type="match status" value="1"/>
</dbReference>
<gene>
    <name evidence="6" type="ORF">ITX44_25665</name>
</gene>
<accession>A0ABS2U109</accession>
<dbReference type="Pfam" id="PF06386">
    <property type="entry name" value="GvpL_GvpF"/>
    <property type="match status" value="1"/>
</dbReference>
<proteinExistence type="inferred from homology"/>
<keyword evidence="5" id="KW-0732">Signal</keyword>
<dbReference type="RefSeq" id="WP_205359731.1">
    <property type="nucleotide sequence ID" value="NZ_JADKYB010000014.1"/>
</dbReference>
<name>A0ABS2U109_9ACTN</name>
<evidence type="ECO:0000256" key="3">
    <source>
        <dbReference type="ARBA" id="ARBA00035643"/>
    </source>
</evidence>
<evidence type="ECO:0000256" key="5">
    <source>
        <dbReference type="SAM" id="SignalP"/>
    </source>
</evidence>
<sequence length="289" mass="30688">MTSTAAARSTSLLCVFAICRSRTAAGLPAELPTGLPAGTGHARGGPLTVLPIGDSLAALVQEVPAEEFTEQALQQRLADQSTLEACARAHHAAVSAAAALGPVVPLPLATLFTDRHRARSVLAESLERFHRVLNRTEGRVEWAVKVHLRRDSRPAAEPSPPEPAPAGPGAGRAYLSRVRGREQDRLSRQDAARAAAARVHDAVRGVAAGSVQRRPHGPRVTGNDRLQVMNAAYLVEEARGPELAALVRIMREEVALSGVDVDLSGPWVPYSFAEDVEDAEDAELAGERT</sequence>
<evidence type="ECO:0000313" key="6">
    <source>
        <dbReference type="EMBL" id="MBM9507878.1"/>
    </source>
</evidence>
<feature type="compositionally biased region" description="Pro residues" evidence="4">
    <location>
        <begin position="157"/>
        <end position="166"/>
    </location>
</feature>
<organism evidence="6 7">
    <name type="scientific">Actinacidiphila acididurans</name>
    <dbReference type="NCBI Taxonomy" id="2784346"/>
    <lineage>
        <taxon>Bacteria</taxon>
        <taxon>Bacillati</taxon>
        <taxon>Actinomycetota</taxon>
        <taxon>Actinomycetes</taxon>
        <taxon>Kitasatosporales</taxon>
        <taxon>Streptomycetaceae</taxon>
        <taxon>Actinacidiphila</taxon>
    </lineage>
</organism>
<evidence type="ECO:0000313" key="7">
    <source>
        <dbReference type="Proteomes" id="UP000749040"/>
    </source>
</evidence>
<feature type="signal peptide" evidence="5">
    <location>
        <begin position="1"/>
        <end position="24"/>
    </location>
</feature>
<feature type="chain" id="PRO_5045991912" evidence="5">
    <location>
        <begin position="25"/>
        <end position="289"/>
    </location>
</feature>
<reference evidence="6 7" key="1">
    <citation type="submission" date="2021-01" db="EMBL/GenBank/DDBJ databases">
        <title>Streptomyces acididurans sp. nov., isolated from a peat swamp forest soil.</title>
        <authorList>
            <person name="Chantavorakit T."/>
            <person name="Duangmal K."/>
        </authorList>
    </citation>
    <scope>NUCLEOTIDE SEQUENCE [LARGE SCALE GENOMIC DNA]</scope>
    <source>
        <strain evidence="6 7">KK5PA1</strain>
    </source>
</reference>
<feature type="region of interest" description="Disordered" evidence="4">
    <location>
        <begin position="151"/>
        <end position="172"/>
    </location>
</feature>